<evidence type="ECO:0000256" key="5">
    <source>
        <dbReference type="ARBA" id="ARBA00022741"/>
    </source>
</evidence>
<keyword evidence="15" id="KW-1185">Reference proteome</keyword>
<dbReference type="GO" id="GO:0016887">
    <property type="term" value="F:ATP hydrolysis activity"/>
    <property type="evidence" value="ECO:0007669"/>
    <property type="project" value="InterPro"/>
</dbReference>
<dbReference type="OrthoDB" id="2187at2759"/>
<evidence type="ECO:0000256" key="7">
    <source>
        <dbReference type="ARBA" id="ARBA00023030"/>
    </source>
</evidence>
<comment type="similarity">
    <text evidence="2 11">Belongs to the TGF-beta family.</text>
</comment>
<keyword evidence="3" id="KW-0964">Secreted</keyword>
<dbReference type="Proteomes" id="UP000276776">
    <property type="component" value="Unassembled WGS sequence"/>
</dbReference>
<dbReference type="STRING" id="103827.A0A0N5D790"/>
<dbReference type="InterPro" id="IPR003593">
    <property type="entry name" value="AAA+_ATPase"/>
</dbReference>
<evidence type="ECO:0000256" key="12">
    <source>
        <dbReference type="SAM" id="SignalP"/>
    </source>
</evidence>
<keyword evidence="9" id="KW-1015">Disulfide bond</keyword>
<comment type="subcellular location">
    <subcellularLocation>
        <location evidence="1">Secreted</location>
    </subcellularLocation>
</comment>
<protein>
    <submittedName>
        <fullName evidence="16">TGF_BETA_2 domain-containing protein</fullName>
    </submittedName>
</protein>
<dbReference type="PROSITE" id="PS00674">
    <property type="entry name" value="AAA"/>
    <property type="match status" value="1"/>
</dbReference>
<evidence type="ECO:0000256" key="9">
    <source>
        <dbReference type="ARBA" id="ARBA00023157"/>
    </source>
</evidence>
<evidence type="ECO:0000313" key="16">
    <source>
        <dbReference type="WBParaSite" id="TCLT_0000892801-mRNA-1"/>
    </source>
</evidence>
<dbReference type="InterPro" id="IPR003960">
    <property type="entry name" value="ATPase_AAA_CS"/>
</dbReference>
<dbReference type="InterPro" id="IPR001839">
    <property type="entry name" value="TGF-b_C"/>
</dbReference>
<dbReference type="Gene3D" id="3.40.50.300">
    <property type="entry name" value="P-loop containing nucleotide triphosphate hydrolases"/>
    <property type="match status" value="2"/>
</dbReference>
<dbReference type="Gene3D" id="2.60.120.970">
    <property type="match status" value="1"/>
</dbReference>
<keyword evidence="4 12" id="KW-0732">Signal</keyword>
<dbReference type="WBParaSite" id="TCLT_0000892801-mRNA-1">
    <property type="protein sequence ID" value="TCLT_0000892801-mRNA-1"/>
    <property type="gene ID" value="TCLT_0000892801"/>
</dbReference>
<keyword evidence="6" id="KW-0067">ATP-binding</keyword>
<reference evidence="14 15" key="2">
    <citation type="submission" date="2018-11" db="EMBL/GenBank/DDBJ databases">
        <authorList>
            <consortium name="Pathogen Informatics"/>
        </authorList>
    </citation>
    <scope>NUCLEOTIDE SEQUENCE [LARGE SCALE GENOMIC DNA]</scope>
</reference>
<evidence type="ECO:0000256" key="4">
    <source>
        <dbReference type="ARBA" id="ARBA00022729"/>
    </source>
</evidence>
<dbReference type="SMART" id="SM00382">
    <property type="entry name" value="AAA"/>
    <property type="match status" value="1"/>
</dbReference>
<dbReference type="InterPro" id="IPR027417">
    <property type="entry name" value="P-loop_NTPase"/>
</dbReference>
<evidence type="ECO:0000313" key="14">
    <source>
        <dbReference type="EMBL" id="VDN06509.1"/>
    </source>
</evidence>
<accession>A0A0N5D790</accession>
<dbReference type="Pfam" id="PF00004">
    <property type="entry name" value="AAA"/>
    <property type="match status" value="1"/>
</dbReference>
<dbReference type="Gene3D" id="2.10.90.10">
    <property type="entry name" value="Cystine-knot cytokines"/>
    <property type="match status" value="1"/>
</dbReference>
<dbReference type="Pfam" id="PF00019">
    <property type="entry name" value="TGF_beta"/>
    <property type="match status" value="1"/>
</dbReference>
<dbReference type="InterPro" id="IPR017948">
    <property type="entry name" value="TGFb_CS"/>
</dbReference>
<gene>
    <name evidence="14" type="ORF">TCLT_LOCUS8917</name>
</gene>
<dbReference type="InterPro" id="IPR029034">
    <property type="entry name" value="Cystine-knot_cytokine"/>
</dbReference>
<dbReference type="GO" id="GO:0005524">
    <property type="term" value="F:ATP binding"/>
    <property type="evidence" value="ECO:0007669"/>
    <property type="project" value="UniProtKB-KW"/>
</dbReference>
<evidence type="ECO:0000256" key="2">
    <source>
        <dbReference type="ARBA" id="ARBA00006656"/>
    </source>
</evidence>
<sequence length="1159" mass="131387">MNYCSRLQLITIFFAICCVRVTRTSTGFYVDNENAQSIPLAVSRHGSARLESKILELLGIKHSRPLVVRRKDDIVSRFMADLYRNLEHDVELNPAYKYLASGQFLSADEKEAIELGEADTIVSFLPRDQNTVSNYGTSLRFNLADIPKSSQLLHAELRIFFNGSVKPWRVFATVQYPRNMGYLATIKSRISSRGHFVLNITEALLRWIQNEPAPAIVTLYAVTSHGDRRFLDSFGEWRGFGIASFVDVSNHLHQRVKRGIPDENAFENYGYGFSAKPDPLRHSASNKGCRRRTLYVDFKDLGWQDWVIAPDGYHAYYCDGFCSFPLNNHMNATNHAIVQTLVHLIDPTRTTEAKCAPSSLRSMKILFIDRSQNVVLKRYKNMQFVYYRGLYQNIQTLAVLAEFIMKQYSLILRYLELVQFMLGTYIWLLWKNRSNCIKSYSDNIRIRLKVKSSRYGRHSCETVVWISCRCAFMLMAGSKKMKKLIIKVCDGRSGKVAICCPKIYPLFCEQPVAFIDDLSAFNLHTKGFCLENTFLKVFPSDGLDGVKFCTSSEAHIALIRTSFYDHRIDYSNELRKYFLCPKLVSVGDVIVIHWRKPWNCEVMEIFFKIVSLDGPGKLSEAFIDSEKTTLFQSESIFNKIPYSNIRCYVPRKFLVLAQRISSLIAANYTTKIMSPSLVILLSGSPGSGKKLFLKYLSSVTHLDIYFANSFEIWSEASGIYKQNIRSTFEKASNNPFSMLAFLNADLFGYNSGDTKQGLSVRFSARELTYLTELLETCNIPAIFLVCNDNKLSNLPISLRSLVLYHFEVPALTEEDRVSVIKNELNSKNAIDITAISNQTTGFTLSDLHNLLSDALFRKRISSSMTVETGHFMWAIGMRNTMLANEMKISKIPKTTWNDIGGLEDVKRVVTESLLINLNKTNNMKRYGVLLYGPPGCGKTLIAKAVANEFKINFLSVKGPELLNKYVGQSEANVHQVFEKARMAEPCVIFFDELDSLACIRGRFGDSSCVSDNIVSQLNIELDCLEDFKVFVLGATNRLDLLDPSLLRPGRFDKIVEVSGTRDVVTRECILRAAGRNIMFANDVNLKEIAELCRNLSSGADLYAVILRAQANALRKHIAAMEANLVSPKEHLLVTQSNLKEAVKEVLPSFPRTTKCSRRV</sequence>
<evidence type="ECO:0000256" key="1">
    <source>
        <dbReference type="ARBA" id="ARBA00004613"/>
    </source>
</evidence>
<dbReference type="InterPro" id="IPR001111">
    <property type="entry name" value="TGF-b_propeptide"/>
</dbReference>
<dbReference type="PROSITE" id="PS00250">
    <property type="entry name" value="TGF_BETA_1"/>
    <property type="match status" value="1"/>
</dbReference>
<keyword evidence="8" id="KW-0175">Coiled coil</keyword>
<dbReference type="PANTHER" id="PTHR23077">
    <property type="entry name" value="AAA-FAMILY ATPASE"/>
    <property type="match status" value="1"/>
</dbReference>
<dbReference type="SUPFAM" id="SSF52540">
    <property type="entry name" value="P-loop containing nucleoside triphosphate hydrolases"/>
    <property type="match status" value="2"/>
</dbReference>
<dbReference type="GO" id="GO:0005778">
    <property type="term" value="C:peroxisomal membrane"/>
    <property type="evidence" value="ECO:0007669"/>
    <property type="project" value="TreeGrafter"/>
</dbReference>
<keyword evidence="10" id="KW-0325">Glycoprotein</keyword>
<dbReference type="GO" id="GO:0008083">
    <property type="term" value="F:growth factor activity"/>
    <property type="evidence" value="ECO:0007669"/>
    <property type="project" value="UniProtKB-KW"/>
</dbReference>
<evidence type="ECO:0000256" key="6">
    <source>
        <dbReference type="ARBA" id="ARBA00022840"/>
    </source>
</evidence>
<feature type="signal peptide" evidence="12">
    <location>
        <begin position="1"/>
        <end position="24"/>
    </location>
</feature>
<evidence type="ECO:0000256" key="8">
    <source>
        <dbReference type="ARBA" id="ARBA00023054"/>
    </source>
</evidence>
<feature type="chain" id="PRO_5043126664" evidence="12">
    <location>
        <begin position="25"/>
        <end position="1159"/>
    </location>
</feature>
<dbReference type="OMA" id="VISHAQM"/>
<dbReference type="SMART" id="SM00204">
    <property type="entry name" value="TGFB"/>
    <property type="match status" value="1"/>
</dbReference>
<dbReference type="SUPFAM" id="SSF57501">
    <property type="entry name" value="Cystine-knot cytokines"/>
    <property type="match status" value="1"/>
</dbReference>
<evidence type="ECO:0000256" key="11">
    <source>
        <dbReference type="RuleBase" id="RU000354"/>
    </source>
</evidence>
<keyword evidence="7 11" id="KW-0339">Growth factor</keyword>
<dbReference type="Pfam" id="PF00688">
    <property type="entry name" value="TGFb_propeptide"/>
    <property type="match status" value="1"/>
</dbReference>
<proteinExistence type="inferred from homology"/>
<dbReference type="EMBL" id="UYYF01004702">
    <property type="protein sequence ID" value="VDN06509.1"/>
    <property type="molecule type" value="Genomic_DNA"/>
</dbReference>
<reference evidence="16" key="1">
    <citation type="submission" date="2016-04" db="UniProtKB">
        <authorList>
            <consortium name="WormBaseParasite"/>
        </authorList>
    </citation>
    <scope>IDENTIFICATION</scope>
</reference>
<evidence type="ECO:0000313" key="15">
    <source>
        <dbReference type="Proteomes" id="UP000276776"/>
    </source>
</evidence>
<keyword evidence="5" id="KW-0547">Nucleotide-binding</keyword>
<evidence type="ECO:0000256" key="10">
    <source>
        <dbReference type="ARBA" id="ARBA00023180"/>
    </source>
</evidence>
<dbReference type="GO" id="GO:0005576">
    <property type="term" value="C:extracellular region"/>
    <property type="evidence" value="ECO:0007669"/>
    <property type="project" value="UniProtKB-SubCell"/>
</dbReference>
<dbReference type="PANTHER" id="PTHR23077:SF9">
    <property type="entry name" value="PEROXISOMAL ATPASE PEX6"/>
    <property type="match status" value="1"/>
</dbReference>
<evidence type="ECO:0000259" key="13">
    <source>
        <dbReference type="PROSITE" id="PS51362"/>
    </source>
</evidence>
<dbReference type="AlphaFoldDB" id="A0A0N5D790"/>
<dbReference type="GO" id="GO:0016558">
    <property type="term" value="P:protein import into peroxisome matrix"/>
    <property type="evidence" value="ECO:0007669"/>
    <property type="project" value="TreeGrafter"/>
</dbReference>
<dbReference type="Gene3D" id="1.10.8.60">
    <property type="match status" value="2"/>
</dbReference>
<evidence type="ECO:0000256" key="3">
    <source>
        <dbReference type="ARBA" id="ARBA00022525"/>
    </source>
</evidence>
<dbReference type="InterPro" id="IPR050168">
    <property type="entry name" value="AAA_ATPase_domain"/>
</dbReference>
<dbReference type="FunFam" id="3.40.50.300:FF:001025">
    <property type="entry name" value="ATPase family, AAA domain-containing 2B"/>
    <property type="match status" value="1"/>
</dbReference>
<dbReference type="FunFam" id="2.10.90.10:FF:000001">
    <property type="entry name" value="Bone morphogenetic protein 4"/>
    <property type="match status" value="1"/>
</dbReference>
<dbReference type="InterPro" id="IPR003959">
    <property type="entry name" value="ATPase_AAA_core"/>
</dbReference>
<dbReference type="GO" id="GO:0005829">
    <property type="term" value="C:cytosol"/>
    <property type="evidence" value="ECO:0007669"/>
    <property type="project" value="TreeGrafter"/>
</dbReference>
<name>A0A0N5D790_THECL</name>
<organism evidence="16">
    <name type="scientific">Thelazia callipaeda</name>
    <name type="common">Oriental eyeworm</name>
    <name type="synonym">Parasitic nematode</name>
    <dbReference type="NCBI Taxonomy" id="103827"/>
    <lineage>
        <taxon>Eukaryota</taxon>
        <taxon>Metazoa</taxon>
        <taxon>Ecdysozoa</taxon>
        <taxon>Nematoda</taxon>
        <taxon>Chromadorea</taxon>
        <taxon>Rhabditida</taxon>
        <taxon>Spirurina</taxon>
        <taxon>Spiruromorpha</taxon>
        <taxon>Thelazioidea</taxon>
        <taxon>Thelaziidae</taxon>
        <taxon>Thelazia</taxon>
    </lineage>
</organism>
<dbReference type="PROSITE" id="PS51362">
    <property type="entry name" value="TGF_BETA_2"/>
    <property type="match status" value="1"/>
</dbReference>
<feature type="domain" description="TGF-beta family profile" evidence="13">
    <location>
        <begin position="255"/>
        <end position="390"/>
    </location>
</feature>
<dbReference type="CDD" id="cd13761">
    <property type="entry name" value="TGF_beta_BMP5_like"/>
    <property type="match status" value="1"/>
</dbReference>